<evidence type="ECO:0000313" key="2">
    <source>
        <dbReference type="EMBL" id="OWP02037.1"/>
    </source>
</evidence>
<comment type="caution">
    <text evidence="2">The sequence shown here is derived from an EMBL/GenBank/DDBJ whole genome shotgun (WGS) entry which is preliminary data.</text>
</comment>
<dbReference type="EMBL" id="MZNU01000252">
    <property type="protein sequence ID" value="OWP02037.1"/>
    <property type="molecule type" value="Genomic_DNA"/>
</dbReference>
<dbReference type="AlphaFoldDB" id="A0A218Z1Z6"/>
<protein>
    <submittedName>
        <fullName evidence="2">Uncharacterized protein</fullName>
    </submittedName>
</protein>
<keyword evidence="3" id="KW-1185">Reference proteome</keyword>
<evidence type="ECO:0000313" key="3">
    <source>
        <dbReference type="Proteomes" id="UP000242519"/>
    </source>
</evidence>
<dbReference type="InParanoid" id="A0A218Z1Z6"/>
<reference evidence="2 3" key="1">
    <citation type="submission" date="2017-04" db="EMBL/GenBank/DDBJ databases">
        <title>Draft genome sequence of Marssonina coronaria NL1: causal agent of apple blotch.</title>
        <authorList>
            <person name="Cheng Q."/>
        </authorList>
    </citation>
    <scope>NUCLEOTIDE SEQUENCE [LARGE SCALE GENOMIC DNA]</scope>
    <source>
        <strain evidence="2 3">NL1</strain>
    </source>
</reference>
<gene>
    <name evidence="2" type="ORF">B2J93_1509</name>
</gene>
<sequence length="207" mass="22426">MATGFPKAFAMEAARVLQLEQAAYAALRSPRALGMQYHRTYKSPILRRTIDAAAGTAREVLRFQVLEPGSTAARAESQRQVSRSRAIAISKLLCAPPPRRRSLVRPAQSPESRPGTITDRKLTPIVPRDYRLASLPRRNTTAVLLAVKQAGLGYDAIAHPRHAGMGLALHSCPAPAENPVPSLPDIQLAARAQKSTDMCSSLVTGRF</sequence>
<accession>A0A218Z1Z6</accession>
<name>A0A218Z1Z6_9HELO</name>
<feature type="region of interest" description="Disordered" evidence="1">
    <location>
        <begin position="99"/>
        <end position="120"/>
    </location>
</feature>
<organism evidence="2 3">
    <name type="scientific">Diplocarpon coronariae</name>
    <dbReference type="NCBI Taxonomy" id="2795749"/>
    <lineage>
        <taxon>Eukaryota</taxon>
        <taxon>Fungi</taxon>
        <taxon>Dikarya</taxon>
        <taxon>Ascomycota</taxon>
        <taxon>Pezizomycotina</taxon>
        <taxon>Leotiomycetes</taxon>
        <taxon>Helotiales</taxon>
        <taxon>Drepanopezizaceae</taxon>
        <taxon>Diplocarpon</taxon>
    </lineage>
</organism>
<dbReference type="Proteomes" id="UP000242519">
    <property type="component" value="Unassembled WGS sequence"/>
</dbReference>
<proteinExistence type="predicted"/>
<evidence type="ECO:0000256" key="1">
    <source>
        <dbReference type="SAM" id="MobiDB-lite"/>
    </source>
</evidence>